<dbReference type="SUPFAM" id="SSF90209">
    <property type="entry name" value="Ran binding protein zinc finger-like"/>
    <property type="match status" value="1"/>
</dbReference>
<evidence type="ECO:0008006" key="6">
    <source>
        <dbReference type="Google" id="ProtNLM"/>
    </source>
</evidence>
<dbReference type="SUPFAM" id="SSF54928">
    <property type="entry name" value="RNA-binding domain, RBD"/>
    <property type="match status" value="1"/>
</dbReference>
<evidence type="ECO:0000256" key="1">
    <source>
        <dbReference type="ARBA" id="ARBA00004123"/>
    </source>
</evidence>
<dbReference type="GO" id="GO:0005634">
    <property type="term" value="C:nucleus"/>
    <property type="evidence" value="ECO:0007669"/>
    <property type="project" value="UniProtKB-SubCell"/>
</dbReference>
<evidence type="ECO:0000256" key="3">
    <source>
        <dbReference type="ARBA" id="ARBA00023242"/>
    </source>
</evidence>
<dbReference type="GO" id="GO:0006355">
    <property type="term" value="P:regulation of DNA-templated transcription"/>
    <property type="evidence" value="ECO:0007669"/>
    <property type="project" value="InterPro"/>
</dbReference>
<reference evidence="4 5" key="1">
    <citation type="journal article" date="2019" name="Genome Biol. Evol.">
        <title>Insights into the evolution of the New World diploid cottons (Gossypium, subgenus Houzingenia) based on genome sequencing.</title>
        <authorList>
            <person name="Grover C.E."/>
            <person name="Arick M.A. 2nd"/>
            <person name="Thrash A."/>
            <person name="Conover J.L."/>
            <person name="Sanders W.S."/>
            <person name="Peterson D.G."/>
            <person name="Frelichowski J.E."/>
            <person name="Scheffler J.A."/>
            <person name="Scheffler B.E."/>
            <person name="Wendel J.F."/>
        </authorList>
    </citation>
    <scope>NUCLEOTIDE SEQUENCE [LARGE SCALE GENOMIC DNA]</scope>
    <source>
        <strain evidence="4">1</strain>
        <tissue evidence="4">Leaf</tissue>
    </source>
</reference>
<dbReference type="PANTHER" id="PTHR23238">
    <property type="entry name" value="RNA BINDING PROTEIN"/>
    <property type="match status" value="1"/>
</dbReference>
<dbReference type="InterPro" id="IPR036443">
    <property type="entry name" value="Znf_RanBP2_sf"/>
</dbReference>
<evidence type="ECO:0000313" key="4">
    <source>
        <dbReference type="EMBL" id="MBA0880294.1"/>
    </source>
</evidence>
<dbReference type="EMBL" id="JABFAF010277221">
    <property type="protein sequence ID" value="MBA0880294.1"/>
    <property type="molecule type" value="Genomic_DNA"/>
</dbReference>
<comment type="subcellular location">
    <subcellularLocation>
        <location evidence="1">Nucleus</location>
    </subcellularLocation>
</comment>
<dbReference type="InterPro" id="IPR034870">
    <property type="entry name" value="TET_fam"/>
</dbReference>
<dbReference type="Proteomes" id="UP000593576">
    <property type="component" value="Unassembled WGS sequence"/>
</dbReference>
<keyword evidence="3" id="KW-0539">Nucleus</keyword>
<protein>
    <recommendedName>
        <fullName evidence="6">RRM domain-containing protein</fullName>
    </recommendedName>
</protein>
<accession>A0A7J9NAT0</accession>
<dbReference type="Gene3D" id="4.10.1060.10">
    <property type="entry name" value="Zinc finger, RanBP2-type"/>
    <property type="match status" value="1"/>
</dbReference>
<organism evidence="4 5">
    <name type="scientific">Gossypium schwendimanii</name>
    <name type="common">Cotton</name>
    <dbReference type="NCBI Taxonomy" id="34291"/>
    <lineage>
        <taxon>Eukaryota</taxon>
        <taxon>Viridiplantae</taxon>
        <taxon>Streptophyta</taxon>
        <taxon>Embryophyta</taxon>
        <taxon>Tracheophyta</taxon>
        <taxon>Spermatophyta</taxon>
        <taxon>Magnoliopsida</taxon>
        <taxon>eudicotyledons</taxon>
        <taxon>Gunneridae</taxon>
        <taxon>Pentapetalae</taxon>
        <taxon>rosids</taxon>
        <taxon>malvids</taxon>
        <taxon>Malvales</taxon>
        <taxon>Malvaceae</taxon>
        <taxon>Malvoideae</taxon>
        <taxon>Gossypium</taxon>
    </lineage>
</organism>
<name>A0A7J9NAT0_GOSSC</name>
<feature type="non-terminal residue" evidence="4">
    <location>
        <position position="175"/>
    </location>
</feature>
<dbReference type="OrthoDB" id="76445at2759"/>
<dbReference type="AlphaFoldDB" id="A0A7J9NAT0"/>
<keyword evidence="5" id="KW-1185">Reference proteome</keyword>
<proteinExistence type="predicted"/>
<dbReference type="GO" id="GO:0003723">
    <property type="term" value="F:RNA binding"/>
    <property type="evidence" value="ECO:0007669"/>
    <property type="project" value="UniProtKB-KW"/>
</dbReference>
<dbReference type="InterPro" id="IPR035979">
    <property type="entry name" value="RBD_domain_sf"/>
</dbReference>
<evidence type="ECO:0000313" key="5">
    <source>
        <dbReference type="Proteomes" id="UP000593576"/>
    </source>
</evidence>
<evidence type="ECO:0000256" key="2">
    <source>
        <dbReference type="ARBA" id="ARBA00022884"/>
    </source>
</evidence>
<keyword evidence="2" id="KW-0694">RNA-binding</keyword>
<comment type="caution">
    <text evidence="4">The sequence shown here is derived from an EMBL/GenBank/DDBJ whole genome shotgun (WGS) entry which is preliminary data.</text>
</comment>
<sequence>KVTNELKGDATVTYEDPHVALAAVEWFNDKDFHESTIGIFMAESKSSNAGVDVPTVGVDGGGFEDDVAKDIDGGGVRGNRREIGSVQIQGASCGGGVGGCGRGHGTPYSGGHGRAVAVTGATRDGFYGVLNVLTFPTLPMLRNAGVCGNINWAKRMKCNICNTNKPDHNEGDVRY</sequence>
<gene>
    <name evidence="4" type="ORF">Goshw_008998</name>
</gene>